<evidence type="ECO:0000313" key="3">
    <source>
        <dbReference type="EMBL" id="SER47863.1"/>
    </source>
</evidence>
<evidence type="ECO:0000313" key="4">
    <source>
        <dbReference type="Proteomes" id="UP000198815"/>
    </source>
</evidence>
<organism evidence="3 4">
    <name type="scientific">Propionibacterium cyclohexanicum</name>
    <dbReference type="NCBI Taxonomy" id="64702"/>
    <lineage>
        <taxon>Bacteria</taxon>
        <taxon>Bacillati</taxon>
        <taxon>Actinomycetota</taxon>
        <taxon>Actinomycetes</taxon>
        <taxon>Propionibacteriales</taxon>
        <taxon>Propionibacteriaceae</taxon>
        <taxon>Propionibacterium</taxon>
    </lineage>
</organism>
<proteinExistence type="predicted"/>
<feature type="domain" description="Prepilin type IV endopeptidase peptidase" evidence="2">
    <location>
        <begin position="87"/>
        <end position="194"/>
    </location>
</feature>
<feature type="transmembrane region" description="Helical" evidence="1">
    <location>
        <begin position="82"/>
        <end position="100"/>
    </location>
</feature>
<dbReference type="RefSeq" id="WP_091966499.1">
    <property type="nucleotide sequence ID" value="NZ_FOGZ01000001.1"/>
</dbReference>
<keyword evidence="3" id="KW-0489">Methyltransferase</keyword>
<dbReference type="EMBL" id="FOGZ01000001">
    <property type="protein sequence ID" value="SER47863.1"/>
    <property type="molecule type" value="Genomic_DNA"/>
</dbReference>
<reference evidence="3 4" key="1">
    <citation type="submission" date="2016-10" db="EMBL/GenBank/DDBJ databases">
        <authorList>
            <person name="de Groot N.N."/>
        </authorList>
    </citation>
    <scope>NUCLEOTIDE SEQUENCE [LARGE SCALE GENOMIC DNA]</scope>
    <source>
        <strain evidence="3 4">DSM 16859</strain>
    </source>
</reference>
<evidence type="ECO:0000259" key="2">
    <source>
        <dbReference type="Pfam" id="PF01478"/>
    </source>
</evidence>
<dbReference type="STRING" id="64702.SAMN05443377_10158"/>
<dbReference type="GO" id="GO:0016020">
    <property type="term" value="C:membrane"/>
    <property type="evidence" value="ECO:0007669"/>
    <property type="project" value="InterPro"/>
</dbReference>
<dbReference type="Pfam" id="PF01478">
    <property type="entry name" value="Peptidase_A24"/>
    <property type="match status" value="1"/>
</dbReference>
<keyword evidence="4" id="KW-1185">Reference proteome</keyword>
<dbReference type="OrthoDB" id="3734500at2"/>
<dbReference type="GO" id="GO:0004190">
    <property type="term" value="F:aspartic-type endopeptidase activity"/>
    <property type="evidence" value="ECO:0007669"/>
    <property type="project" value="InterPro"/>
</dbReference>
<feature type="transmembrane region" description="Helical" evidence="1">
    <location>
        <begin position="131"/>
        <end position="149"/>
    </location>
</feature>
<keyword evidence="1" id="KW-0812">Transmembrane</keyword>
<keyword evidence="3" id="KW-0808">Transferase</keyword>
<keyword evidence="1" id="KW-1133">Transmembrane helix</keyword>
<feature type="transmembrane region" description="Helical" evidence="1">
    <location>
        <begin position="54"/>
        <end position="75"/>
    </location>
</feature>
<keyword evidence="1" id="KW-0472">Membrane</keyword>
<dbReference type="Gene3D" id="1.20.120.1220">
    <property type="match status" value="1"/>
</dbReference>
<dbReference type="Proteomes" id="UP000198815">
    <property type="component" value="Unassembled WGS sequence"/>
</dbReference>
<evidence type="ECO:0000256" key="1">
    <source>
        <dbReference type="SAM" id="Phobius"/>
    </source>
</evidence>
<sequence>MTGPTSGLLWAMDCAVAALLVVWHARGLLPRQPEPDPASPGADSKPPYSKLATWPFTASCVLLAALCQLAGVVGVPAHRPLWISWGSAVLVLVAVDARTTWLPRRLTWWCLGQVGVAIGLAAWWARDPGALAGAALGGAATGALFWLVWRLGAGLGFGDVRLALGLGALSGAVSAEFWFASLLGASVVGALWGLIWTALRGRGAPFAYGPALWSGPWLAQLWTVFG</sequence>
<feature type="transmembrane region" description="Helical" evidence="1">
    <location>
        <begin position="106"/>
        <end position="124"/>
    </location>
</feature>
<dbReference type="AlphaFoldDB" id="A0A1H9PJY1"/>
<feature type="transmembrane region" description="Helical" evidence="1">
    <location>
        <begin position="7"/>
        <end position="25"/>
    </location>
</feature>
<dbReference type="GO" id="GO:0032259">
    <property type="term" value="P:methylation"/>
    <property type="evidence" value="ECO:0007669"/>
    <property type="project" value="UniProtKB-KW"/>
</dbReference>
<protein>
    <submittedName>
        <fullName evidence="3">Leader peptidase (Prepilin peptidase) / N-methyltransferase</fullName>
    </submittedName>
</protein>
<name>A0A1H9PJY1_9ACTN</name>
<dbReference type="InterPro" id="IPR000045">
    <property type="entry name" value="Prepilin_IV_endopep_pep"/>
</dbReference>
<gene>
    <name evidence="3" type="ORF">SAMN05443377_10158</name>
</gene>
<dbReference type="GO" id="GO:0008168">
    <property type="term" value="F:methyltransferase activity"/>
    <property type="evidence" value="ECO:0007669"/>
    <property type="project" value="UniProtKB-KW"/>
</dbReference>
<feature type="transmembrane region" description="Helical" evidence="1">
    <location>
        <begin position="177"/>
        <end position="199"/>
    </location>
</feature>
<accession>A0A1H9PJY1</accession>